<evidence type="ECO:0000313" key="1">
    <source>
        <dbReference type="EMBL" id="KAL0266324.1"/>
    </source>
</evidence>
<dbReference type="InterPro" id="IPR038765">
    <property type="entry name" value="Papain-like_cys_pep_sf"/>
</dbReference>
<reference evidence="1" key="1">
    <citation type="journal article" date="2024" name="Gigascience">
        <title>Chromosome-level genome of the poultry shaft louse Menopon gallinae provides insight into the host-switching and adaptive evolution of parasitic lice.</title>
        <authorList>
            <person name="Xu Y."/>
            <person name="Ma L."/>
            <person name="Liu S."/>
            <person name="Liang Y."/>
            <person name="Liu Q."/>
            <person name="He Z."/>
            <person name="Tian L."/>
            <person name="Duan Y."/>
            <person name="Cai W."/>
            <person name="Li H."/>
            <person name="Song F."/>
        </authorList>
    </citation>
    <scope>NUCLEOTIDE SEQUENCE</scope>
    <source>
        <strain evidence="1">Cailab_2023a</strain>
    </source>
</reference>
<organism evidence="1">
    <name type="scientific">Menopon gallinae</name>
    <name type="common">poultry shaft louse</name>
    <dbReference type="NCBI Taxonomy" id="328185"/>
    <lineage>
        <taxon>Eukaryota</taxon>
        <taxon>Metazoa</taxon>
        <taxon>Ecdysozoa</taxon>
        <taxon>Arthropoda</taxon>
        <taxon>Hexapoda</taxon>
        <taxon>Insecta</taxon>
        <taxon>Pterygota</taxon>
        <taxon>Neoptera</taxon>
        <taxon>Paraneoptera</taxon>
        <taxon>Psocodea</taxon>
        <taxon>Troctomorpha</taxon>
        <taxon>Phthiraptera</taxon>
        <taxon>Amblycera</taxon>
        <taxon>Menoponidae</taxon>
        <taxon>Menopon</taxon>
    </lineage>
</organism>
<dbReference type="AlphaFoldDB" id="A0AAW2H925"/>
<sequence length="232" mass="27409">MSLEEPSSSVPEQYEIKLTHHRQQYNWDCGISCVLMVLPKDKREFFINNFQVICKEEGFCKSTWTIDLCYLLKRFSVDFVFYTTTIGIHPHHKRHNFYEKIIHKDEERVMEKFKNAKVNGINVKKKSLNINDLVKHLRKNGPIILLANASYLQCECCKKGKLTSELMNCLPWMTNYHGHYIVLCGYDLNRRKLYYRNPTFSNRVCMMDFASLNKARLSYGTDEDCICIFKGF</sequence>
<dbReference type="InterPro" id="IPR018616">
    <property type="entry name" value="GUCD1"/>
</dbReference>
<dbReference type="SUPFAM" id="SSF54001">
    <property type="entry name" value="Cysteine proteinases"/>
    <property type="match status" value="1"/>
</dbReference>
<dbReference type="Pfam" id="PF09778">
    <property type="entry name" value="Guanylate_cyc_2"/>
    <property type="match status" value="1"/>
</dbReference>
<name>A0AAW2H925_9NEOP</name>
<gene>
    <name evidence="1" type="ORF">PYX00_008904</name>
</gene>
<accession>A0AAW2H925</accession>
<dbReference type="PANTHER" id="PTHR31400:SF1">
    <property type="entry name" value="PROTEIN GUCD1"/>
    <property type="match status" value="1"/>
</dbReference>
<protein>
    <recommendedName>
        <fullName evidence="2">Protein GUCD1</fullName>
    </recommendedName>
</protein>
<proteinExistence type="predicted"/>
<dbReference type="EMBL" id="JARGDH010000005">
    <property type="protein sequence ID" value="KAL0266324.1"/>
    <property type="molecule type" value="Genomic_DNA"/>
</dbReference>
<dbReference type="PANTHER" id="PTHR31400">
    <property type="entry name" value="GUANYLYL CYCLASE DOMAIN CONTAINING PROTEIN 1 GUCD1"/>
    <property type="match status" value="1"/>
</dbReference>
<evidence type="ECO:0008006" key="2">
    <source>
        <dbReference type="Google" id="ProtNLM"/>
    </source>
</evidence>
<comment type="caution">
    <text evidence="1">The sequence shown here is derived from an EMBL/GenBank/DDBJ whole genome shotgun (WGS) entry which is preliminary data.</text>
</comment>
<dbReference type="Gene3D" id="3.90.70.10">
    <property type="entry name" value="Cysteine proteinases"/>
    <property type="match status" value="1"/>
</dbReference>